<evidence type="ECO:0000256" key="1">
    <source>
        <dbReference type="SAM" id="MobiDB-lite"/>
    </source>
</evidence>
<feature type="region of interest" description="Disordered" evidence="1">
    <location>
        <begin position="64"/>
        <end position="106"/>
    </location>
</feature>
<dbReference type="AlphaFoldDB" id="A0A8H5D744"/>
<organism evidence="3 4">
    <name type="scientific">Leucocoprinus leucothites</name>
    <dbReference type="NCBI Taxonomy" id="201217"/>
    <lineage>
        <taxon>Eukaryota</taxon>
        <taxon>Fungi</taxon>
        <taxon>Dikarya</taxon>
        <taxon>Basidiomycota</taxon>
        <taxon>Agaricomycotina</taxon>
        <taxon>Agaricomycetes</taxon>
        <taxon>Agaricomycetidae</taxon>
        <taxon>Agaricales</taxon>
        <taxon>Agaricineae</taxon>
        <taxon>Agaricaceae</taxon>
        <taxon>Leucocoprinus</taxon>
    </lineage>
</organism>
<reference evidence="3 4" key="1">
    <citation type="journal article" date="2020" name="ISME J.">
        <title>Uncovering the hidden diversity of litter-decomposition mechanisms in mushroom-forming fungi.</title>
        <authorList>
            <person name="Floudas D."/>
            <person name="Bentzer J."/>
            <person name="Ahren D."/>
            <person name="Johansson T."/>
            <person name="Persson P."/>
            <person name="Tunlid A."/>
        </authorList>
    </citation>
    <scope>NUCLEOTIDE SEQUENCE [LARGE SCALE GENOMIC DNA]</scope>
    <source>
        <strain evidence="3 4">CBS 146.42</strain>
    </source>
</reference>
<evidence type="ECO:0000313" key="4">
    <source>
        <dbReference type="Proteomes" id="UP000559027"/>
    </source>
</evidence>
<keyword evidence="4" id="KW-1185">Reference proteome</keyword>
<sequence>MRIVSALSYLAVLAFGLTTALPVENGPRPPDSRSVNDRRAVMVARVEGVEAVAAGTRVTRSEGDGVRVNLSGRGGGGGGGGGGPDWNAAGRNAEGTRVTRGDHWDW</sequence>
<gene>
    <name evidence="3" type="ORF">D9756_007038</name>
</gene>
<comment type="caution">
    <text evidence="3">The sequence shown here is derived from an EMBL/GenBank/DDBJ whole genome shotgun (WGS) entry which is preliminary data.</text>
</comment>
<name>A0A8H5D744_9AGAR</name>
<protein>
    <submittedName>
        <fullName evidence="3">Uncharacterized protein</fullName>
    </submittedName>
</protein>
<dbReference type="Proteomes" id="UP000559027">
    <property type="component" value="Unassembled WGS sequence"/>
</dbReference>
<feature type="signal peptide" evidence="2">
    <location>
        <begin position="1"/>
        <end position="22"/>
    </location>
</feature>
<accession>A0A8H5D744</accession>
<feature type="chain" id="PRO_5034323523" evidence="2">
    <location>
        <begin position="23"/>
        <end position="106"/>
    </location>
</feature>
<feature type="compositionally biased region" description="Basic and acidic residues" evidence="1">
    <location>
        <begin position="97"/>
        <end position="106"/>
    </location>
</feature>
<proteinExistence type="predicted"/>
<evidence type="ECO:0000256" key="2">
    <source>
        <dbReference type="SAM" id="SignalP"/>
    </source>
</evidence>
<feature type="compositionally biased region" description="Gly residues" evidence="1">
    <location>
        <begin position="72"/>
        <end position="84"/>
    </location>
</feature>
<evidence type="ECO:0000313" key="3">
    <source>
        <dbReference type="EMBL" id="KAF5353963.1"/>
    </source>
</evidence>
<keyword evidence="2" id="KW-0732">Signal</keyword>
<dbReference type="EMBL" id="JAACJO010000009">
    <property type="protein sequence ID" value="KAF5353963.1"/>
    <property type="molecule type" value="Genomic_DNA"/>
</dbReference>